<evidence type="ECO:0000256" key="1">
    <source>
        <dbReference type="SAM" id="MobiDB-lite"/>
    </source>
</evidence>
<evidence type="ECO:0008006" key="4">
    <source>
        <dbReference type="Google" id="ProtNLM"/>
    </source>
</evidence>
<name>A0A4R2Q676_9RHOB</name>
<dbReference type="InterPro" id="IPR018247">
    <property type="entry name" value="EF_Hand_1_Ca_BS"/>
</dbReference>
<sequence length="179" mass="17397">MNVTMSSSPGFGGTSAARTAPPPPPPPQDSKTSQAGAGSISEVVSSLDSDGDGGLSYGEVSDSFLENLINSENWSEVDGDGDGLLSADELETHRAATTPGGEGDMPPPPPPQGGGGMGGPGGGGMGGPGGGSGGMSESESIVLSLIEDAAAMNGTASDSSSAYAEELYATMQEMLIAAG</sequence>
<organism evidence="2 3">
    <name type="scientific">Rhodovulum marinum</name>
    <dbReference type="NCBI Taxonomy" id="320662"/>
    <lineage>
        <taxon>Bacteria</taxon>
        <taxon>Pseudomonadati</taxon>
        <taxon>Pseudomonadota</taxon>
        <taxon>Alphaproteobacteria</taxon>
        <taxon>Rhodobacterales</taxon>
        <taxon>Paracoccaceae</taxon>
        <taxon>Rhodovulum</taxon>
    </lineage>
</organism>
<dbReference type="OrthoDB" id="10021043at2"/>
<dbReference type="InterPro" id="IPR011992">
    <property type="entry name" value="EF-hand-dom_pair"/>
</dbReference>
<dbReference type="Gene3D" id="1.10.238.10">
    <property type="entry name" value="EF-hand"/>
    <property type="match status" value="1"/>
</dbReference>
<feature type="region of interest" description="Disordered" evidence="1">
    <location>
        <begin position="73"/>
        <end position="142"/>
    </location>
</feature>
<reference evidence="2 3" key="1">
    <citation type="submission" date="2019-03" db="EMBL/GenBank/DDBJ databases">
        <title>Genomic Encyclopedia of Type Strains, Phase IV (KMG-IV): sequencing the most valuable type-strain genomes for metagenomic binning, comparative biology and taxonomic classification.</title>
        <authorList>
            <person name="Goeker M."/>
        </authorList>
    </citation>
    <scope>NUCLEOTIDE SEQUENCE [LARGE SCALE GENOMIC DNA]</scope>
    <source>
        <strain evidence="2 3">DSM 18063</strain>
    </source>
</reference>
<dbReference type="AlphaFoldDB" id="A0A4R2Q676"/>
<dbReference type="SUPFAM" id="SSF47473">
    <property type="entry name" value="EF-hand"/>
    <property type="match status" value="1"/>
</dbReference>
<evidence type="ECO:0000313" key="2">
    <source>
        <dbReference type="EMBL" id="TCP43999.1"/>
    </source>
</evidence>
<feature type="region of interest" description="Disordered" evidence="1">
    <location>
        <begin position="1"/>
        <end position="59"/>
    </location>
</feature>
<evidence type="ECO:0000313" key="3">
    <source>
        <dbReference type="Proteomes" id="UP000294835"/>
    </source>
</evidence>
<protein>
    <recommendedName>
        <fullName evidence="4">EF hand domain-containing protein</fullName>
    </recommendedName>
</protein>
<gene>
    <name evidence="2" type="ORF">EV662_10184</name>
</gene>
<comment type="caution">
    <text evidence="2">The sequence shown here is derived from an EMBL/GenBank/DDBJ whole genome shotgun (WGS) entry which is preliminary data.</text>
</comment>
<keyword evidence="3" id="KW-1185">Reference proteome</keyword>
<dbReference type="Proteomes" id="UP000294835">
    <property type="component" value="Unassembled WGS sequence"/>
</dbReference>
<dbReference type="PROSITE" id="PS00018">
    <property type="entry name" value="EF_HAND_1"/>
    <property type="match status" value="1"/>
</dbReference>
<accession>A0A4R2Q676</accession>
<feature type="compositionally biased region" description="Gly residues" evidence="1">
    <location>
        <begin position="113"/>
        <end position="134"/>
    </location>
</feature>
<dbReference type="RefSeq" id="WP_132460159.1">
    <property type="nucleotide sequence ID" value="NZ_SLXP01000001.1"/>
</dbReference>
<proteinExistence type="predicted"/>
<dbReference type="EMBL" id="SLXP01000001">
    <property type="protein sequence ID" value="TCP43999.1"/>
    <property type="molecule type" value="Genomic_DNA"/>
</dbReference>